<dbReference type="EMBL" id="CP110423">
    <property type="protein sequence ID" value="WAQ82924.1"/>
    <property type="molecule type" value="Genomic_DNA"/>
</dbReference>
<gene>
    <name evidence="2" type="ORF">PtA15_3A289</name>
</gene>
<evidence type="ECO:0000313" key="2">
    <source>
        <dbReference type="EMBL" id="WAQ82924.1"/>
    </source>
</evidence>
<organism evidence="2 3">
    <name type="scientific">Puccinia triticina</name>
    <dbReference type="NCBI Taxonomy" id="208348"/>
    <lineage>
        <taxon>Eukaryota</taxon>
        <taxon>Fungi</taxon>
        <taxon>Dikarya</taxon>
        <taxon>Basidiomycota</taxon>
        <taxon>Pucciniomycotina</taxon>
        <taxon>Pucciniomycetes</taxon>
        <taxon>Pucciniales</taxon>
        <taxon>Pucciniaceae</taxon>
        <taxon>Puccinia</taxon>
    </lineage>
</organism>
<feature type="region of interest" description="Disordered" evidence="1">
    <location>
        <begin position="72"/>
        <end position="139"/>
    </location>
</feature>
<sequence>MAQDGKELVLILHAANWKVEKISRLGTLSLTQLICRAIIKPEDKKEVVGGWAKKPTAAAGAVPPEGLAVAPVNTKASQLPNQPTNPAPPSVQANNSVPPSVQADQKTTDPAPPSVDQNSGSIATQPDQDDGSSLAVIAD</sequence>
<evidence type="ECO:0000256" key="1">
    <source>
        <dbReference type="SAM" id="MobiDB-lite"/>
    </source>
</evidence>
<reference evidence="2" key="1">
    <citation type="submission" date="2022-10" db="EMBL/GenBank/DDBJ databases">
        <title>Puccinia triticina Genome sequencing and assembly.</title>
        <authorList>
            <person name="Li C."/>
        </authorList>
    </citation>
    <scope>NUCLEOTIDE SEQUENCE</scope>
    <source>
        <strain evidence="2">Pt15</strain>
    </source>
</reference>
<name>A0ABY7CCZ1_9BASI</name>
<keyword evidence="3" id="KW-1185">Reference proteome</keyword>
<dbReference type="Proteomes" id="UP001164743">
    <property type="component" value="Chromosome 3A"/>
</dbReference>
<dbReference type="RefSeq" id="XP_053018479.1">
    <property type="nucleotide sequence ID" value="XM_053167242.1"/>
</dbReference>
<proteinExistence type="predicted"/>
<feature type="compositionally biased region" description="Polar residues" evidence="1">
    <location>
        <begin position="115"/>
        <end position="126"/>
    </location>
</feature>
<protein>
    <submittedName>
        <fullName evidence="2">Uncharacterized protein</fullName>
    </submittedName>
</protein>
<dbReference type="GeneID" id="77808137"/>
<accession>A0ABY7CCZ1</accession>
<feature type="compositionally biased region" description="Polar residues" evidence="1">
    <location>
        <begin position="91"/>
        <end position="105"/>
    </location>
</feature>
<evidence type="ECO:0000313" key="3">
    <source>
        <dbReference type="Proteomes" id="UP001164743"/>
    </source>
</evidence>